<accession>A0ABW4JGF9</accession>
<comment type="caution">
    <text evidence="2">The sequence shown here is derived from an EMBL/GenBank/DDBJ whole genome shotgun (WGS) entry which is preliminary data.</text>
</comment>
<evidence type="ECO:0000313" key="3">
    <source>
        <dbReference type="Proteomes" id="UP001597079"/>
    </source>
</evidence>
<dbReference type="RefSeq" id="WP_377943274.1">
    <property type="nucleotide sequence ID" value="NZ_JBHUCX010000028.1"/>
</dbReference>
<evidence type="ECO:0000256" key="1">
    <source>
        <dbReference type="SAM" id="MobiDB-lite"/>
    </source>
</evidence>
<proteinExistence type="predicted"/>
<name>A0ABW4JGF9_9BACL</name>
<protein>
    <submittedName>
        <fullName evidence="2">Uncharacterized protein</fullName>
    </submittedName>
</protein>
<reference evidence="3" key="1">
    <citation type="journal article" date="2019" name="Int. J. Syst. Evol. Microbiol.">
        <title>The Global Catalogue of Microorganisms (GCM) 10K type strain sequencing project: providing services to taxonomists for standard genome sequencing and annotation.</title>
        <authorList>
            <consortium name="The Broad Institute Genomics Platform"/>
            <consortium name="The Broad Institute Genome Sequencing Center for Infectious Disease"/>
            <person name="Wu L."/>
            <person name="Ma J."/>
        </authorList>
    </citation>
    <scope>NUCLEOTIDE SEQUENCE [LARGE SCALE GENOMIC DNA]</scope>
    <source>
        <strain evidence="3">CGMCC 1.12286</strain>
    </source>
</reference>
<evidence type="ECO:0000313" key="2">
    <source>
        <dbReference type="EMBL" id="MFD1675402.1"/>
    </source>
</evidence>
<keyword evidence="3" id="KW-1185">Reference proteome</keyword>
<sequence>MTAEGSDLKRDRSGNPLPQDYVPDESQFEPLTGEDFGSGHVGQDTGIWGKTASGIWLPIKISTDGYPLVDIANIEIILPTSITTIGRKKIVGLSGNPMSASDTAQFPSESGVECTGYSYVRGSIMTDQAGTLTIQHCEDGASWEDGTVITVNANEICTFNEMLYGSYVALEYANGATAQTSFVFAAFLAPM</sequence>
<gene>
    <name evidence="2" type="ORF">ACFSB2_11925</name>
</gene>
<feature type="compositionally biased region" description="Basic and acidic residues" evidence="1">
    <location>
        <begin position="1"/>
        <end position="13"/>
    </location>
</feature>
<dbReference type="EMBL" id="JBHUCX010000028">
    <property type="protein sequence ID" value="MFD1675402.1"/>
    <property type="molecule type" value="Genomic_DNA"/>
</dbReference>
<feature type="region of interest" description="Disordered" evidence="1">
    <location>
        <begin position="1"/>
        <end position="43"/>
    </location>
</feature>
<dbReference type="Proteomes" id="UP001597079">
    <property type="component" value="Unassembled WGS sequence"/>
</dbReference>
<organism evidence="2 3">
    <name type="scientific">Alicyclobacillus fodiniaquatilis</name>
    <dbReference type="NCBI Taxonomy" id="1661150"/>
    <lineage>
        <taxon>Bacteria</taxon>
        <taxon>Bacillati</taxon>
        <taxon>Bacillota</taxon>
        <taxon>Bacilli</taxon>
        <taxon>Bacillales</taxon>
        <taxon>Alicyclobacillaceae</taxon>
        <taxon>Alicyclobacillus</taxon>
    </lineage>
</organism>